<evidence type="ECO:0000313" key="2">
    <source>
        <dbReference type="EMBL" id="MBB5032217.1"/>
    </source>
</evidence>
<dbReference type="InterPro" id="IPR001173">
    <property type="entry name" value="Glyco_trans_2-like"/>
</dbReference>
<dbReference type="InterPro" id="IPR029044">
    <property type="entry name" value="Nucleotide-diphossugar_trans"/>
</dbReference>
<accession>A0A7W7YA44</accession>
<dbReference type="Pfam" id="PF00535">
    <property type="entry name" value="Glycos_transf_2"/>
    <property type="match status" value="1"/>
</dbReference>
<sequence length="291" mass="33984">MSDPLISIVMRSYNEAWALRETLPALAAQDWQNRELIVIDSGSTDGSQDLIREASPAHFIQITPEEYNPSRVMNHGMRLSRSERVIFLNADATPQNARWLRPLAETLADERVAACFGRQIPRPDCQAVFACDYDRCFGPERESANWDHFFSMVSSGLRKDVWSLRGFREDLQYAEDDEYTRWCRAQGYQVSYVEESVVMHSHNYTPQQSWKRSYGDARAIGKAWGQKPDSFNWPRTVLLGWIKDVRHDLSWCLKHKRLHEVMHAMRIRWQQRSARLAGFQQGWKEQQKMSA</sequence>
<dbReference type="RefSeq" id="WP_184339153.1">
    <property type="nucleotide sequence ID" value="NZ_JACHIG010000003.1"/>
</dbReference>
<dbReference type="SUPFAM" id="SSF53448">
    <property type="entry name" value="Nucleotide-diphospho-sugar transferases"/>
    <property type="match status" value="1"/>
</dbReference>
<keyword evidence="3" id="KW-1185">Reference proteome</keyword>
<dbReference type="Proteomes" id="UP000590740">
    <property type="component" value="Unassembled WGS sequence"/>
</dbReference>
<evidence type="ECO:0000313" key="3">
    <source>
        <dbReference type="Proteomes" id="UP000590740"/>
    </source>
</evidence>
<dbReference type="EC" id="2.4.1.-" evidence="2"/>
<name>A0A7W7YA44_9BACT</name>
<comment type="caution">
    <text evidence="2">The sequence shown here is derived from an EMBL/GenBank/DDBJ whole genome shotgun (WGS) entry which is preliminary data.</text>
</comment>
<reference evidence="2 3" key="1">
    <citation type="submission" date="2020-08" db="EMBL/GenBank/DDBJ databases">
        <title>Genomic Encyclopedia of Type Strains, Phase IV (KMG-IV): sequencing the most valuable type-strain genomes for metagenomic binning, comparative biology and taxonomic classification.</title>
        <authorList>
            <person name="Goeker M."/>
        </authorList>
    </citation>
    <scope>NUCLEOTIDE SEQUENCE [LARGE SCALE GENOMIC DNA]</scope>
    <source>
        <strain evidence="2 3">DSM 12252</strain>
    </source>
</reference>
<dbReference type="GO" id="GO:0016757">
    <property type="term" value="F:glycosyltransferase activity"/>
    <property type="evidence" value="ECO:0007669"/>
    <property type="project" value="UniProtKB-KW"/>
</dbReference>
<dbReference type="PANTHER" id="PTHR43685">
    <property type="entry name" value="GLYCOSYLTRANSFERASE"/>
    <property type="match status" value="1"/>
</dbReference>
<keyword evidence="2" id="KW-0808">Transferase</keyword>
<dbReference type="PANTHER" id="PTHR43685:SF2">
    <property type="entry name" value="GLYCOSYLTRANSFERASE 2-LIKE DOMAIN-CONTAINING PROTEIN"/>
    <property type="match status" value="1"/>
</dbReference>
<dbReference type="AlphaFoldDB" id="A0A7W7YA44"/>
<keyword evidence="2" id="KW-0328">Glycosyltransferase</keyword>
<dbReference type="InterPro" id="IPR050834">
    <property type="entry name" value="Glycosyltransf_2"/>
</dbReference>
<protein>
    <submittedName>
        <fullName evidence="2">Rhamnosyltransferase</fullName>
        <ecNumber evidence="2">2.4.1.-</ecNumber>
    </submittedName>
</protein>
<dbReference type="Gene3D" id="3.90.550.10">
    <property type="entry name" value="Spore Coat Polysaccharide Biosynthesis Protein SpsA, Chain A"/>
    <property type="match status" value="1"/>
</dbReference>
<gene>
    <name evidence="2" type="ORF">HNQ65_001794</name>
</gene>
<dbReference type="EMBL" id="JACHIG010000003">
    <property type="protein sequence ID" value="MBB5032217.1"/>
    <property type="molecule type" value="Genomic_DNA"/>
</dbReference>
<feature type="domain" description="Glycosyltransferase 2-like" evidence="1">
    <location>
        <begin position="7"/>
        <end position="119"/>
    </location>
</feature>
<organism evidence="2 3">
    <name type="scientific">Prosthecobacter vanneervenii</name>
    <dbReference type="NCBI Taxonomy" id="48466"/>
    <lineage>
        <taxon>Bacteria</taxon>
        <taxon>Pseudomonadati</taxon>
        <taxon>Verrucomicrobiota</taxon>
        <taxon>Verrucomicrobiia</taxon>
        <taxon>Verrucomicrobiales</taxon>
        <taxon>Verrucomicrobiaceae</taxon>
        <taxon>Prosthecobacter</taxon>
    </lineage>
</organism>
<proteinExistence type="predicted"/>
<evidence type="ECO:0000259" key="1">
    <source>
        <dbReference type="Pfam" id="PF00535"/>
    </source>
</evidence>